<keyword evidence="1" id="KW-0732">Signal</keyword>
<evidence type="ECO:0000256" key="1">
    <source>
        <dbReference type="SAM" id="SignalP"/>
    </source>
</evidence>
<feature type="chain" id="PRO_5043451682" description="Secreted protein" evidence="1">
    <location>
        <begin position="26"/>
        <end position="95"/>
    </location>
</feature>
<sequence>MTTAVRPCKPILLLFFVHPPWSTRADSNGSLVVRLLCRKEQDGSCALVDFFPLSLSVVGSGERAGSTLAVRLSCGVGSERLATRLTQMIRRSYRL</sequence>
<dbReference type="AlphaFoldDB" id="A0AAV9GJK2"/>
<reference evidence="2" key="2">
    <citation type="submission" date="2023-05" db="EMBL/GenBank/DDBJ databases">
        <authorList>
            <consortium name="Lawrence Berkeley National Laboratory"/>
            <person name="Steindorff A."/>
            <person name="Hensen N."/>
            <person name="Bonometti L."/>
            <person name="Westerberg I."/>
            <person name="Brannstrom I.O."/>
            <person name="Guillou S."/>
            <person name="Cros-Aarteil S."/>
            <person name="Calhoun S."/>
            <person name="Haridas S."/>
            <person name="Kuo A."/>
            <person name="Mondo S."/>
            <person name="Pangilinan J."/>
            <person name="Riley R."/>
            <person name="Labutti K."/>
            <person name="Andreopoulos B."/>
            <person name="Lipzen A."/>
            <person name="Chen C."/>
            <person name="Yanf M."/>
            <person name="Daum C."/>
            <person name="Ng V."/>
            <person name="Clum A."/>
            <person name="Ohm R."/>
            <person name="Martin F."/>
            <person name="Silar P."/>
            <person name="Natvig D."/>
            <person name="Lalanne C."/>
            <person name="Gautier V."/>
            <person name="Ament-Velasquez S.L."/>
            <person name="Kruys A."/>
            <person name="Hutchinson M.I."/>
            <person name="Powell A.J."/>
            <person name="Barry K."/>
            <person name="Miller A.N."/>
            <person name="Grigoriev I.V."/>
            <person name="Debuchy R."/>
            <person name="Gladieux P."/>
            <person name="Thoren M.H."/>
            <person name="Johannesson H."/>
        </authorList>
    </citation>
    <scope>NUCLEOTIDE SEQUENCE</scope>
    <source>
        <strain evidence="2">PSN243</strain>
    </source>
</reference>
<evidence type="ECO:0000313" key="2">
    <source>
        <dbReference type="EMBL" id="KAK4447553.1"/>
    </source>
</evidence>
<evidence type="ECO:0000313" key="3">
    <source>
        <dbReference type="Proteomes" id="UP001321760"/>
    </source>
</evidence>
<evidence type="ECO:0008006" key="4">
    <source>
        <dbReference type="Google" id="ProtNLM"/>
    </source>
</evidence>
<feature type="signal peptide" evidence="1">
    <location>
        <begin position="1"/>
        <end position="25"/>
    </location>
</feature>
<keyword evidence="3" id="KW-1185">Reference proteome</keyword>
<comment type="caution">
    <text evidence="2">The sequence shown here is derived from an EMBL/GenBank/DDBJ whole genome shotgun (WGS) entry which is preliminary data.</text>
</comment>
<accession>A0AAV9GJK2</accession>
<gene>
    <name evidence="2" type="ORF">QBC34DRAFT_130951</name>
</gene>
<dbReference type="Proteomes" id="UP001321760">
    <property type="component" value="Unassembled WGS sequence"/>
</dbReference>
<reference evidence="2" key="1">
    <citation type="journal article" date="2023" name="Mol. Phylogenet. Evol.">
        <title>Genome-scale phylogeny and comparative genomics of the fungal order Sordariales.</title>
        <authorList>
            <person name="Hensen N."/>
            <person name="Bonometti L."/>
            <person name="Westerberg I."/>
            <person name="Brannstrom I.O."/>
            <person name="Guillou S."/>
            <person name="Cros-Aarteil S."/>
            <person name="Calhoun S."/>
            <person name="Haridas S."/>
            <person name="Kuo A."/>
            <person name="Mondo S."/>
            <person name="Pangilinan J."/>
            <person name="Riley R."/>
            <person name="LaButti K."/>
            <person name="Andreopoulos B."/>
            <person name="Lipzen A."/>
            <person name="Chen C."/>
            <person name="Yan M."/>
            <person name="Daum C."/>
            <person name="Ng V."/>
            <person name="Clum A."/>
            <person name="Steindorff A."/>
            <person name="Ohm R.A."/>
            <person name="Martin F."/>
            <person name="Silar P."/>
            <person name="Natvig D.O."/>
            <person name="Lalanne C."/>
            <person name="Gautier V."/>
            <person name="Ament-Velasquez S.L."/>
            <person name="Kruys A."/>
            <person name="Hutchinson M.I."/>
            <person name="Powell A.J."/>
            <person name="Barry K."/>
            <person name="Miller A.N."/>
            <person name="Grigoriev I.V."/>
            <person name="Debuchy R."/>
            <person name="Gladieux P."/>
            <person name="Hiltunen Thoren M."/>
            <person name="Johannesson H."/>
        </authorList>
    </citation>
    <scope>NUCLEOTIDE SEQUENCE</scope>
    <source>
        <strain evidence="2">PSN243</strain>
    </source>
</reference>
<protein>
    <recommendedName>
        <fullName evidence="4">Secreted protein</fullName>
    </recommendedName>
</protein>
<proteinExistence type="predicted"/>
<dbReference type="EMBL" id="MU865949">
    <property type="protein sequence ID" value="KAK4447553.1"/>
    <property type="molecule type" value="Genomic_DNA"/>
</dbReference>
<organism evidence="2 3">
    <name type="scientific">Podospora aff. communis PSN243</name>
    <dbReference type="NCBI Taxonomy" id="3040156"/>
    <lineage>
        <taxon>Eukaryota</taxon>
        <taxon>Fungi</taxon>
        <taxon>Dikarya</taxon>
        <taxon>Ascomycota</taxon>
        <taxon>Pezizomycotina</taxon>
        <taxon>Sordariomycetes</taxon>
        <taxon>Sordariomycetidae</taxon>
        <taxon>Sordariales</taxon>
        <taxon>Podosporaceae</taxon>
        <taxon>Podospora</taxon>
    </lineage>
</organism>
<name>A0AAV9GJK2_9PEZI</name>